<feature type="transmembrane region" description="Helical" evidence="1">
    <location>
        <begin position="46"/>
        <end position="69"/>
    </location>
</feature>
<organism evidence="2">
    <name type="scientific">hydrocarbon metagenome</name>
    <dbReference type="NCBI Taxonomy" id="938273"/>
    <lineage>
        <taxon>unclassified sequences</taxon>
        <taxon>metagenomes</taxon>
        <taxon>ecological metagenomes</taxon>
    </lineage>
</organism>
<evidence type="ECO:0000256" key="1">
    <source>
        <dbReference type="SAM" id="Phobius"/>
    </source>
</evidence>
<keyword evidence="1" id="KW-0812">Transmembrane</keyword>
<comment type="caution">
    <text evidence="2">The sequence shown here is derived from an EMBL/GenBank/DDBJ whole genome shotgun (WGS) entry which is preliminary data.</text>
</comment>
<feature type="transmembrane region" description="Helical" evidence="1">
    <location>
        <begin position="156"/>
        <end position="175"/>
    </location>
</feature>
<evidence type="ECO:0000313" key="2">
    <source>
        <dbReference type="EMBL" id="KUG22710.1"/>
    </source>
</evidence>
<keyword evidence="1" id="KW-0472">Membrane</keyword>
<gene>
    <name evidence="2" type="ORF">ASZ90_007507</name>
</gene>
<feature type="transmembrane region" description="Helical" evidence="1">
    <location>
        <begin position="81"/>
        <end position="102"/>
    </location>
</feature>
<proteinExistence type="predicted"/>
<feature type="transmembrane region" description="Helical" evidence="1">
    <location>
        <begin position="18"/>
        <end position="34"/>
    </location>
</feature>
<dbReference type="AlphaFoldDB" id="A0A0W8FPB3"/>
<feature type="transmembrane region" description="Helical" evidence="1">
    <location>
        <begin position="187"/>
        <end position="208"/>
    </location>
</feature>
<reference evidence="2" key="1">
    <citation type="journal article" date="2015" name="Proc. Natl. Acad. Sci. U.S.A.">
        <title>Networks of energetic and metabolic interactions define dynamics in microbial communities.</title>
        <authorList>
            <person name="Embree M."/>
            <person name="Liu J.K."/>
            <person name="Al-Bassam M.M."/>
            <person name="Zengler K."/>
        </authorList>
    </citation>
    <scope>NUCLEOTIDE SEQUENCE</scope>
</reference>
<dbReference type="EMBL" id="LNQE01000943">
    <property type="protein sequence ID" value="KUG22710.1"/>
    <property type="molecule type" value="Genomic_DNA"/>
</dbReference>
<protein>
    <submittedName>
        <fullName evidence="2">Uncharacterized protein</fullName>
    </submittedName>
</protein>
<feature type="transmembrane region" description="Helical" evidence="1">
    <location>
        <begin position="123"/>
        <end position="150"/>
    </location>
</feature>
<accession>A0A0W8FPB3</accession>
<name>A0A0W8FPB3_9ZZZZ</name>
<keyword evidence="1" id="KW-1133">Transmembrane helix</keyword>
<sequence length="209" mass="24134">MTDASVQALSVLRSTDNLQWYIIPLLVFVFYIYFVEIEKKNWSPVLLGLAFWATEFIWEILNALILHFTEYSALWTTPGKSAFVIYAGLNIEISFFFAVYGLMVLKILPEDKRMKIFGISNRIFIPVILGLAGVFVEVLLNKANMLIWAYKHWNWPNIYFIVIAYCLPLVVLVWLHDNLTLRAKKIGVVLMPVLAIMCHIVFATILGWI</sequence>